<evidence type="ECO:0000313" key="1">
    <source>
        <dbReference type="EMBL" id="CAP55464.1"/>
    </source>
</evidence>
<keyword evidence="2" id="KW-1185">Reference proteome</keyword>
<gene>
    <name evidence="1" type="ordered locus">GDI1521</name>
</gene>
<dbReference type="Proteomes" id="UP000001176">
    <property type="component" value="Chromosome"/>
</dbReference>
<organism evidence="1 2">
    <name type="scientific">Gluconacetobacter diazotrophicus (strain ATCC 49037 / DSM 5601 / CCUG 37298 / CIP 103539 / LMG 7603 / PAl5)</name>
    <dbReference type="NCBI Taxonomy" id="272568"/>
    <lineage>
        <taxon>Bacteria</taxon>
        <taxon>Pseudomonadati</taxon>
        <taxon>Pseudomonadota</taxon>
        <taxon>Alphaproteobacteria</taxon>
        <taxon>Acetobacterales</taxon>
        <taxon>Acetobacteraceae</taxon>
        <taxon>Gluconacetobacter</taxon>
    </lineage>
</organism>
<accession>A9HG92</accession>
<protein>
    <submittedName>
        <fullName evidence="1">Uncharacterized protein</fullName>
    </submittedName>
</protein>
<dbReference type="KEGG" id="gdi:GDI1521"/>
<proteinExistence type="predicted"/>
<dbReference type="AlphaFoldDB" id="A9HG92"/>
<dbReference type="EMBL" id="AM889285">
    <property type="protein sequence ID" value="CAP55464.1"/>
    <property type="molecule type" value="Genomic_DNA"/>
</dbReference>
<sequence>MKATGVFSCVEGCPPASSQRAACRVCACGSWKAGRMGFGYSCWTGRSGRADPTPHRYPRPGQLKGGRTETHAWLFSLPVFEQRVSRC</sequence>
<name>A9HG92_GLUDA</name>
<reference evidence="1 2" key="1">
    <citation type="journal article" date="2009" name="BMC Genomics">
        <title>Complete genome sequence of the sugarcane nitrogen-fixing endophyte Gluconacetobacter diazotrophicus Pal5.</title>
        <authorList>
            <person name="Bertalan M."/>
            <person name="Albano R."/>
            <person name="Padua V."/>
            <person name="Rouws L."/>
            <person name="Rojas C."/>
            <person name="Hemerly A."/>
            <person name="Teixeira K."/>
            <person name="Schwab S."/>
            <person name="Araujo J."/>
            <person name="Oliveira A."/>
            <person name="Franca L."/>
            <person name="Magalhaes V."/>
            <person name="Alqueres S."/>
            <person name="Cardoso A."/>
            <person name="Almeida W."/>
            <person name="Loureiro M.M."/>
            <person name="Nogueira E."/>
            <person name="Cidade D."/>
            <person name="Oliveira D."/>
            <person name="Simao T."/>
            <person name="Macedo J."/>
            <person name="Valadao A."/>
            <person name="Dreschsel M."/>
            <person name="Freitas F."/>
            <person name="Vidal M."/>
            <person name="Guedes H."/>
            <person name="Rodrigues E."/>
            <person name="Meneses C."/>
            <person name="Brioso P."/>
            <person name="Pozzer L."/>
            <person name="Figueiredo D."/>
            <person name="Montano H."/>
            <person name="Junior J."/>
            <person name="Filho G."/>
            <person name="Flores V."/>
            <person name="Ferreira B."/>
            <person name="Branco A."/>
            <person name="Gonzalez P."/>
            <person name="Guillobel H."/>
            <person name="Lemos M."/>
            <person name="Seibel L."/>
            <person name="Macedo J."/>
            <person name="Alves-Ferreira M."/>
            <person name="Sachetto-Martins G."/>
            <person name="Coelho A."/>
            <person name="Santos E."/>
            <person name="Amaral G."/>
            <person name="Neves A."/>
            <person name="Pacheco A.B."/>
            <person name="Carvalho D."/>
            <person name="Lery L."/>
            <person name="Bisch P."/>
            <person name="Rossle S.C."/>
            <person name="Urmenyi T."/>
            <person name="Kruger W.V."/>
            <person name="Martins O."/>
            <person name="Baldani J.I."/>
            <person name="Ferreira P.C."/>
        </authorList>
    </citation>
    <scope>NUCLEOTIDE SEQUENCE [LARGE SCALE GENOMIC DNA]</scope>
    <source>
        <strain evidence="2">ATCC 49037 / DSM 5601 / CCUG 37298 / CIP 103539 / LMG 7603 / PAl5</strain>
    </source>
</reference>
<evidence type="ECO:0000313" key="2">
    <source>
        <dbReference type="Proteomes" id="UP000001176"/>
    </source>
</evidence>